<dbReference type="HOGENOM" id="CLU_2221226_0_0_3"/>
<dbReference type="EMBL" id="DS989885">
    <property type="protein sequence ID" value="EDX70630.1"/>
    <property type="molecule type" value="Genomic_DNA"/>
</dbReference>
<dbReference type="STRING" id="118168.MC7420_6555"/>
<organism evidence="1 2">
    <name type="scientific">Coleofasciculus chthonoplastes PCC 7420</name>
    <dbReference type="NCBI Taxonomy" id="118168"/>
    <lineage>
        <taxon>Bacteria</taxon>
        <taxon>Bacillati</taxon>
        <taxon>Cyanobacteriota</taxon>
        <taxon>Cyanophyceae</taxon>
        <taxon>Coleofasciculales</taxon>
        <taxon>Coleofasciculaceae</taxon>
        <taxon>Coleofasciculus</taxon>
    </lineage>
</organism>
<sequence length="102" mass="11811">MFSTQLAILSAPDSSLTQKILSNPPQRFNKTHHYQVSNDRHNHVFVPKDDGIRAYMTEQGQGVEPGDYLILHRGYTSNRYQVDKINYYSNPPDMWIALLKQC</sequence>
<proteinExistence type="predicted"/>
<keyword evidence="2" id="KW-1185">Reference proteome</keyword>
<protein>
    <submittedName>
        <fullName evidence="1">Uncharacterized protein</fullName>
    </submittedName>
</protein>
<dbReference type="Proteomes" id="UP000003835">
    <property type="component" value="Unassembled WGS sequence"/>
</dbReference>
<dbReference type="OrthoDB" id="573884at2"/>
<name>B4W586_9CYAN</name>
<reference evidence="1 2" key="1">
    <citation type="submission" date="2008-07" db="EMBL/GenBank/DDBJ databases">
        <authorList>
            <person name="Tandeau de Marsac N."/>
            <person name="Ferriera S."/>
            <person name="Johnson J."/>
            <person name="Kravitz S."/>
            <person name="Beeson K."/>
            <person name="Sutton G."/>
            <person name="Rogers Y.-H."/>
            <person name="Friedman R."/>
            <person name="Frazier M."/>
            <person name="Venter J.C."/>
        </authorList>
    </citation>
    <scope>NUCLEOTIDE SEQUENCE [LARGE SCALE GENOMIC DNA]</scope>
    <source>
        <strain evidence="1 2">PCC 7420</strain>
    </source>
</reference>
<gene>
    <name evidence="1" type="ORF">MC7420_6555</name>
</gene>
<evidence type="ECO:0000313" key="1">
    <source>
        <dbReference type="EMBL" id="EDX70630.1"/>
    </source>
</evidence>
<evidence type="ECO:0000313" key="2">
    <source>
        <dbReference type="Proteomes" id="UP000003835"/>
    </source>
</evidence>
<dbReference type="AlphaFoldDB" id="B4W586"/>
<accession>B4W586</accession>